<accession>A0ABY8QIH1</accession>
<keyword evidence="2" id="KW-1185">Reference proteome</keyword>
<name>A0ABY8QIH1_9RHOB</name>
<dbReference type="Proteomes" id="UP001241605">
    <property type="component" value="Chromosome"/>
</dbReference>
<proteinExistence type="predicted"/>
<dbReference type="EMBL" id="CP124616">
    <property type="protein sequence ID" value="WGW04429.1"/>
    <property type="molecule type" value="Genomic_DNA"/>
</dbReference>
<gene>
    <name evidence="1" type="ORF">QF118_02470</name>
</gene>
<evidence type="ECO:0000313" key="1">
    <source>
        <dbReference type="EMBL" id="WGW04429.1"/>
    </source>
</evidence>
<organism evidence="1 2">
    <name type="scientific">Tropicibacter oceani</name>
    <dbReference type="NCBI Taxonomy" id="3058420"/>
    <lineage>
        <taxon>Bacteria</taxon>
        <taxon>Pseudomonadati</taxon>
        <taxon>Pseudomonadota</taxon>
        <taxon>Alphaproteobacteria</taxon>
        <taxon>Rhodobacterales</taxon>
        <taxon>Roseobacteraceae</taxon>
        <taxon>Tropicibacter</taxon>
    </lineage>
</organism>
<protein>
    <recommendedName>
        <fullName evidence="3">Polysaccharide biosynthesis enzyme WcbI domain-containing protein</fullName>
    </recommendedName>
</protein>
<evidence type="ECO:0000313" key="2">
    <source>
        <dbReference type="Proteomes" id="UP001241605"/>
    </source>
</evidence>
<dbReference type="RefSeq" id="WP_282301063.1">
    <property type="nucleotide sequence ID" value="NZ_CP124616.1"/>
</dbReference>
<sequence length="304" mass="34272">MAEPRIARLYLYPDLRRRVQAGKPGFVTTLCAVLRAQGFEVCLNGDTPEDLRAAKGHPGYAIVRMTDPPTERGVTFRRTYFAPFWHIERSAARWDWPVAQARFDPRGVKPHKAARLLANLRARHFPGVTPGRDGHVLIALQGRLLERRGFQSCTPLQMIEAVLEHDQTRHIHATLHPRETYTAHEMQALEALTRRFARLTVGMGGSDRVLPGCDYVVTQNSAVAFAGYLLEKPAALFGQIDFHHIAANVHTLGAEQALHSVPDMRPDFAAYLWWFLRDHAIDDSRPDAQARITQALIRAGWPLD</sequence>
<reference evidence="1 2" key="1">
    <citation type="submission" date="2023-05" db="EMBL/GenBank/DDBJ databases">
        <title>YMD87, complete Genome.</title>
        <authorList>
            <person name="Zhang J."/>
            <person name="Xu X."/>
        </authorList>
    </citation>
    <scope>NUCLEOTIDE SEQUENCE [LARGE SCALE GENOMIC DNA]</scope>
    <source>
        <strain evidence="1 2">YMD87</strain>
    </source>
</reference>
<evidence type="ECO:0008006" key="3">
    <source>
        <dbReference type="Google" id="ProtNLM"/>
    </source>
</evidence>